<name>A0A498DCX0_9BACI</name>
<feature type="domain" description="LHH" evidence="1">
    <location>
        <begin position="80"/>
        <end position="156"/>
    </location>
</feature>
<dbReference type="AlphaFoldDB" id="A0A498DCX0"/>
<evidence type="ECO:0000259" key="1">
    <source>
        <dbReference type="Pfam" id="PF14411"/>
    </source>
</evidence>
<keyword evidence="3" id="KW-1185">Reference proteome</keyword>
<dbReference type="EMBL" id="RCHR01000004">
    <property type="protein sequence ID" value="RLL43991.1"/>
    <property type="molecule type" value="Genomic_DNA"/>
</dbReference>
<dbReference type="InterPro" id="IPR026834">
    <property type="entry name" value="LHH"/>
</dbReference>
<dbReference type="Pfam" id="PF14411">
    <property type="entry name" value="LHH"/>
    <property type="match status" value="1"/>
</dbReference>
<dbReference type="Proteomes" id="UP000270219">
    <property type="component" value="Unassembled WGS sequence"/>
</dbReference>
<comment type="caution">
    <text evidence="2">The sequence shown here is derived from an EMBL/GenBank/DDBJ whole genome shotgun (WGS) entry which is preliminary data.</text>
</comment>
<evidence type="ECO:0000313" key="3">
    <source>
        <dbReference type="Proteomes" id="UP000270219"/>
    </source>
</evidence>
<dbReference type="OrthoDB" id="1074132at2"/>
<proteinExistence type="predicted"/>
<reference evidence="2 3" key="1">
    <citation type="submission" date="2018-10" db="EMBL/GenBank/DDBJ databases">
        <title>Oceanobacillus sp. YLB-02 draft genome.</title>
        <authorList>
            <person name="Yu L."/>
        </authorList>
    </citation>
    <scope>NUCLEOTIDE SEQUENCE [LARGE SCALE GENOMIC DNA]</scope>
    <source>
        <strain evidence="2 3">YLB-02</strain>
    </source>
</reference>
<gene>
    <name evidence="2" type="ORF">D8M04_13585</name>
</gene>
<sequence>MEATLNLEPVKIEAVTLKSNEVVIDEGVNYKTLEEALTEASPEEIKIYEDAPLKETTVNSREVLTRTDIDYEAKDQFGRTNLERMEEGLAPLVDGEPIELHHIGQEMDSPLAELTRTEHRGEANYSVLHDAAKDSEINRTVFNLEKEAHWRARAEQIKTAGGIG</sequence>
<organism evidence="2 3">
    <name type="scientific">Oceanobacillus piezotolerans</name>
    <dbReference type="NCBI Taxonomy" id="2448030"/>
    <lineage>
        <taxon>Bacteria</taxon>
        <taxon>Bacillati</taxon>
        <taxon>Bacillota</taxon>
        <taxon>Bacilli</taxon>
        <taxon>Bacillales</taxon>
        <taxon>Bacillaceae</taxon>
        <taxon>Oceanobacillus</taxon>
    </lineage>
</organism>
<protein>
    <recommendedName>
        <fullName evidence="1">LHH domain-containing protein</fullName>
    </recommendedName>
</protein>
<evidence type="ECO:0000313" key="2">
    <source>
        <dbReference type="EMBL" id="RLL43991.1"/>
    </source>
</evidence>
<accession>A0A498DCX0</accession>